<evidence type="ECO:0000313" key="1">
    <source>
        <dbReference type="EMBL" id="RHY89970.1"/>
    </source>
</evidence>
<dbReference type="AlphaFoldDB" id="A0A418EZS7"/>
<comment type="caution">
    <text evidence="2">The sequence shown here is derived from an EMBL/GenBank/DDBJ whole genome shotgun (WGS) entry which is preliminary data.</text>
</comment>
<reference evidence="3 4" key="1">
    <citation type="submission" date="2018-08" db="EMBL/GenBank/DDBJ databases">
        <title>Aphanomyces genome sequencing and annotation.</title>
        <authorList>
            <person name="Minardi D."/>
            <person name="Oidtmann B."/>
            <person name="Van Der Giezen M."/>
            <person name="Studholme D.J."/>
        </authorList>
    </citation>
    <scope>NUCLEOTIDE SEQUENCE [LARGE SCALE GENOMIC DNA]</scope>
    <source>
        <strain evidence="2 3">Da</strain>
        <strain evidence="1 4">Sv</strain>
    </source>
</reference>
<evidence type="ECO:0000313" key="3">
    <source>
        <dbReference type="Proteomes" id="UP000285430"/>
    </source>
</evidence>
<dbReference type="InterPro" id="IPR010770">
    <property type="entry name" value="Ecd"/>
</dbReference>
<dbReference type="Pfam" id="PF07093">
    <property type="entry name" value="SGT1"/>
    <property type="match status" value="2"/>
</dbReference>
<sequence>MSKSTNQTSEPSNRTVEASGTMFPTAEVGQDFLEFFIHFDESSERDASSYEASMQEELDVFLQGYVWQKEPLVLGVSTTLPRALHGKMLVGDNVEDEWVATAALNTLTKKHSNITVQVWDADGEFLLIEAAEALPAWLNPDNSANRVFLRRGHLHIVHQNPTERHMELHTALSFVTDPETPSTRANKVMDAIVLDRLGHATSYSMQPDINHHHVQCMLPPAAALVFQALPHSIAYAVEAFYYRDPTEATQVCRHMQRFPVPSTSTGMATAMVPLTRCMYAQVKQQQFAPPKPFQPTTPRPDADANVVAAAELGMKLCCGLELLCHSRVQDWRGTEWRDAIDALLQDPARKFVPPSDLRPSDDDSWMYVTPEGLEAMLDAADSKLQHQSANDDEDGGESGGQALQTMASLFDKFVHTKSDYEGVATETLPTEVSFNMHALMEILKSGNVGDNLHESPRSEQDTNVDDYFFESEDEDDEVDVDMDAMMAEMDSELTESKMAKSFLSQPHQPGPPIEHDDDSVKPVDVDFNLVSNLLASVASQDGSAGPVSNMLRDMGFQIK</sequence>
<dbReference type="GO" id="GO:0005634">
    <property type="term" value="C:nucleus"/>
    <property type="evidence" value="ECO:0007669"/>
    <property type="project" value="TreeGrafter"/>
</dbReference>
<dbReference type="VEuPathDB" id="FungiDB:H257_00572"/>
<dbReference type="Proteomes" id="UP000285712">
    <property type="component" value="Unassembled WGS sequence"/>
</dbReference>
<evidence type="ECO:0000313" key="4">
    <source>
        <dbReference type="Proteomes" id="UP000285712"/>
    </source>
</evidence>
<accession>A0A418EZS7</accession>
<dbReference type="PANTHER" id="PTHR13060:SF0">
    <property type="entry name" value="PROTEIN ECDYSONELESS HOMOLOG"/>
    <property type="match status" value="1"/>
</dbReference>
<dbReference type="PANTHER" id="PTHR13060">
    <property type="entry name" value="SGT1 PROTEIN HSGT1 SUPPRESSOR OF GCR2"/>
    <property type="match status" value="1"/>
</dbReference>
<gene>
    <name evidence="1" type="ORF">DYB35_000885</name>
    <name evidence="2" type="ORF">DYB37_001200</name>
</gene>
<dbReference type="EMBL" id="QUTH01003121">
    <property type="protein sequence ID" value="RHZ21615.1"/>
    <property type="molecule type" value="Genomic_DNA"/>
</dbReference>
<organism evidence="2 3">
    <name type="scientific">Aphanomyces astaci</name>
    <name type="common">Crayfish plague agent</name>
    <dbReference type="NCBI Taxonomy" id="112090"/>
    <lineage>
        <taxon>Eukaryota</taxon>
        <taxon>Sar</taxon>
        <taxon>Stramenopiles</taxon>
        <taxon>Oomycota</taxon>
        <taxon>Saprolegniomycetes</taxon>
        <taxon>Saprolegniales</taxon>
        <taxon>Verrucalvaceae</taxon>
        <taxon>Aphanomyces</taxon>
    </lineage>
</organism>
<evidence type="ECO:0000313" key="2">
    <source>
        <dbReference type="EMBL" id="RHZ21615.1"/>
    </source>
</evidence>
<dbReference type="EMBL" id="QUTG01003868">
    <property type="protein sequence ID" value="RHY89970.1"/>
    <property type="molecule type" value="Genomic_DNA"/>
</dbReference>
<proteinExistence type="predicted"/>
<name>A0A418EZS7_APHAT</name>
<dbReference type="Proteomes" id="UP000285430">
    <property type="component" value="Unassembled WGS sequence"/>
</dbReference>
<protein>
    <submittedName>
        <fullName evidence="2">Uncharacterized protein</fullName>
    </submittedName>
</protein>